<dbReference type="PANTHER" id="PTHR23172:SF19">
    <property type="entry name" value="J DOMAIN-CONTAINING PROTEIN"/>
    <property type="match status" value="1"/>
</dbReference>
<evidence type="ECO:0000259" key="3">
    <source>
        <dbReference type="Pfam" id="PF09145"/>
    </source>
</evidence>
<feature type="compositionally biased region" description="Basic and acidic residues" evidence="2">
    <location>
        <begin position="579"/>
        <end position="589"/>
    </location>
</feature>
<dbReference type="EMBL" id="JBEVYD010000004">
    <property type="protein sequence ID" value="KAL3233919.1"/>
    <property type="molecule type" value="Genomic_DNA"/>
</dbReference>
<feature type="region of interest" description="Disordered" evidence="2">
    <location>
        <begin position="544"/>
        <end position="589"/>
    </location>
</feature>
<sequence>MSDPFGHLLTSLKEGNPPSRSPSVKLTNESLSSVTPQTHIQTQNAQQHPQKKKLIPLHEDSLIAGSSQSATIHDDFDDLFGSIPQKDSPAPGNQELNQNENKVQDVFDVFENGFNSHNKINNLKPDNYQSVHNSELDTAPKPKTSDIGQKEVVVDEVKDMEIAKLMSIGLSIEKANKYYNSGILYEDVVQRRRAKQRTPRSPRSHAPQEDAEEVEVRKLFDKAITNSQRQNSDSLSSWASGLLSKGKDIVNQLSTYPEEENARMRKFSSPRRESSLDFSDSNESLTSSRINSPMRKISPRASLQRPTMLSGASSRSNVQQEWNKTRVQHDSPSPGLISPRSGNQSDISLSTNQSSEDHGTQEATLLDFDNDEKNSSEVPVSLTSSSSIQLSNVAISEIELSGYNEFRTRATEYFQKGDYSGAVQEYEKSLNTLPSNHPLRVIAYSNIIASRIKIGEHSKSISDANSALELFPADKSQWKGTIQNSNPTRSYQDIWPKIVLRLAESYEAIEKYKMALETYQSLLESNVFNDKIIAGKRRCQHALGLDSKPPKALNGNIKKDNTPKTAPKKQEPSGAKPSENTERVKRENERLAKLEDEKVALYDQVDSKISVWVDSKEDDIRFLLSNLQNVLTWCEWKPVSSADLVMPKKVKVTYMKAVARTHPDKIQSSLELENQMIAERVFSLLSKAWEKFRESNDI</sequence>
<dbReference type="InterPro" id="IPR019734">
    <property type="entry name" value="TPR_rpt"/>
</dbReference>
<feature type="compositionally biased region" description="Polar residues" evidence="2">
    <location>
        <begin position="340"/>
        <end position="354"/>
    </location>
</feature>
<dbReference type="Proteomes" id="UP001623330">
    <property type="component" value="Unassembled WGS sequence"/>
</dbReference>
<feature type="region of interest" description="Disordered" evidence="2">
    <location>
        <begin position="194"/>
        <end position="214"/>
    </location>
</feature>
<dbReference type="SUPFAM" id="SSF46565">
    <property type="entry name" value="Chaperone J-domain"/>
    <property type="match status" value="1"/>
</dbReference>
<feature type="region of interest" description="Disordered" evidence="2">
    <location>
        <begin position="254"/>
        <end position="360"/>
    </location>
</feature>
<feature type="compositionally biased region" description="Polar residues" evidence="2">
    <location>
        <begin position="304"/>
        <end position="322"/>
    </location>
</feature>
<comment type="caution">
    <text evidence="4">The sequence shown here is derived from an EMBL/GenBank/DDBJ whole genome shotgun (WGS) entry which is preliminary data.</text>
</comment>
<keyword evidence="5" id="KW-1185">Reference proteome</keyword>
<dbReference type="InterPro" id="IPR036869">
    <property type="entry name" value="J_dom_sf"/>
</dbReference>
<dbReference type="Gene3D" id="1.10.287.110">
    <property type="entry name" value="DnaJ domain"/>
    <property type="match status" value="1"/>
</dbReference>
<dbReference type="Pfam" id="PF09145">
    <property type="entry name" value="Ubiq-assoc"/>
    <property type="match status" value="1"/>
</dbReference>
<dbReference type="Gene3D" id="1.10.8.10">
    <property type="entry name" value="DNA helicase RuvA subunit, C-terminal domain"/>
    <property type="match status" value="1"/>
</dbReference>
<feature type="compositionally biased region" description="Polar residues" evidence="2">
    <location>
        <begin position="21"/>
        <end position="48"/>
    </location>
</feature>
<reference evidence="4 5" key="1">
    <citation type="submission" date="2024-05" db="EMBL/GenBank/DDBJ databases">
        <title>Long read based assembly of the Candida bracarensis genome reveals expanded adhesin content.</title>
        <authorList>
            <person name="Marcet-Houben M."/>
            <person name="Ksiezopolska E."/>
            <person name="Gabaldon T."/>
        </authorList>
    </citation>
    <scope>NUCLEOTIDE SEQUENCE [LARGE SCALE GENOMIC DNA]</scope>
    <source>
        <strain evidence="4 5">CBM6</strain>
    </source>
</reference>
<feature type="region of interest" description="Disordered" evidence="2">
    <location>
        <begin position="1"/>
        <end position="69"/>
    </location>
</feature>
<proteinExistence type="predicted"/>
<dbReference type="PANTHER" id="PTHR23172">
    <property type="entry name" value="AUXILIN/CYCLIN G-ASSOCIATED KINASE-RELATED"/>
    <property type="match status" value="1"/>
</dbReference>
<keyword evidence="1" id="KW-0802">TPR repeat</keyword>
<feature type="compositionally biased region" description="Basic and acidic residues" evidence="2">
    <location>
        <begin position="134"/>
        <end position="145"/>
    </location>
</feature>
<feature type="region of interest" description="Disordered" evidence="2">
    <location>
        <begin position="124"/>
        <end position="145"/>
    </location>
</feature>
<evidence type="ECO:0000313" key="5">
    <source>
        <dbReference type="Proteomes" id="UP001623330"/>
    </source>
</evidence>
<evidence type="ECO:0000256" key="1">
    <source>
        <dbReference type="PROSITE-ProRule" id="PRU00339"/>
    </source>
</evidence>
<evidence type="ECO:0000313" key="4">
    <source>
        <dbReference type="EMBL" id="KAL3233919.1"/>
    </source>
</evidence>
<feature type="compositionally biased region" description="Polar residues" evidence="2">
    <location>
        <begin position="276"/>
        <end position="291"/>
    </location>
</feature>
<gene>
    <name evidence="4" type="ORF">RNJ44_03959</name>
</gene>
<feature type="compositionally biased region" description="Basic residues" evidence="2">
    <location>
        <begin position="194"/>
        <end position="203"/>
    </location>
</feature>
<feature type="domain" description="SWA2-like ubiquitin-associated" evidence="3">
    <location>
        <begin position="153"/>
        <end position="196"/>
    </location>
</feature>
<dbReference type="InterPro" id="IPR011990">
    <property type="entry name" value="TPR-like_helical_dom_sf"/>
</dbReference>
<evidence type="ECO:0000256" key="2">
    <source>
        <dbReference type="SAM" id="MobiDB-lite"/>
    </source>
</evidence>
<dbReference type="InterPro" id="IPR015228">
    <property type="entry name" value="SWA2_UBA"/>
</dbReference>
<dbReference type="PROSITE" id="PS50005">
    <property type="entry name" value="TPR"/>
    <property type="match status" value="1"/>
</dbReference>
<dbReference type="Gene3D" id="1.25.40.10">
    <property type="entry name" value="Tetratricopeptide repeat domain"/>
    <property type="match status" value="1"/>
</dbReference>
<organism evidence="4 5">
    <name type="scientific">Nakaseomyces bracarensis</name>
    <dbReference type="NCBI Taxonomy" id="273131"/>
    <lineage>
        <taxon>Eukaryota</taxon>
        <taxon>Fungi</taxon>
        <taxon>Dikarya</taxon>
        <taxon>Ascomycota</taxon>
        <taxon>Saccharomycotina</taxon>
        <taxon>Saccharomycetes</taxon>
        <taxon>Saccharomycetales</taxon>
        <taxon>Saccharomycetaceae</taxon>
        <taxon>Nakaseomyces</taxon>
    </lineage>
</organism>
<feature type="repeat" description="TPR" evidence="1">
    <location>
        <begin position="403"/>
        <end position="436"/>
    </location>
</feature>
<protein>
    <submittedName>
        <fullName evidence="4">Auxilin-like clathrin uncoating factor SWA2</fullName>
    </submittedName>
</protein>
<dbReference type="SMART" id="SM00028">
    <property type="entry name" value="TPR"/>
    <property type="match status" value="3"/>
</dbReference>
<dbReference type="SUPFAM" id="SSF46934">
    <property type="entry name" value="UBA-like"/>
    <property type="match status" value="1"/>
</dbReference>
<dbReference type="SUPFAM" id="SSF48452">
    <property type="entry name" value="TPR-like"/>
    <property type="match status" value="1"/>
</dbReference>
<accession>A0ABR4NYM2</accession>
<dbReference type="InterPro" id="IPR009060">
    <property type="entry name" value="UBA-like_sf"/>
</dbReference>
<dbReference type="CDD" id="cd14329">
    <property type="entry name" value="UBA_SWA2p_like"/>
    <property type="match status" value="1"/>
</dbReference>
<name>A0ABR4NYM2_9SACH</name>